<comment type="subcellular location">
    <subcellularLocation>
        <location evidence="1">Membrane</location>
        <topology evidence="1">Multi-pass membrane protein</topology>
    </subcellularLocation>
</comment>
<keyword evidence="13" id="KW-1185">Reference proteome</keyword>
<evidence type="ECO:0000256" key="4">
    <source>
        <dbReference type="ARBA" id="ARBA00022692"/>
    </source>
</evidence>
<keyword evidence="3" id="KW-0808">Transferase</keyword>
<dbReference type="GO" id="GO:0000139">
    <property type="term" value="C:Golgi membrane"/>
    <property type="evidence" value="ECO:0007669"/>
    <property type="project" value="TreeGrafter"/>
</dbReference>
<reference evidence="12" key="1">
    <citation type="journal article" date="2021" name="bioRxiv">
        <title>Whole Genome Assembly and Annotation of Northern Wild Rice, Zizania palustris L., Supports a Whole Genome Duplication in the Zizania Genus.</title>
        <authorList>
            <person name="Haas M."/>
            <person name="Kono T."/>
            <person name="Macchietto M."/>
            <person name="Millas R."/>
            <person name="McGilp L."/>
            <person name="Shao M."/>
            <person name="Duquette J."/>
            <person name="Hirsch C.N."/>
            <person name="Kimball J."/>
        </authorList>
    </citation>
    <scope>NUCLEOTIDE SEQUENCE</scope>
    <source>
        <tissue evidence="12">Fresh leaf tissue</tissue>
    </source>
</reference>
<evidence type="ECO:0000313" key="13">
    <source>
        <dbReference type="Proteomes" id="UP000729402"/>
    </source>
</evidence>
<feature type="transmembrane region" description="Helical" evidence="10">
    <location>
        <begin position="562"/>
        <end position="580"/>
    </location>
</feature>
<accession>A0A8J6BEP1</accession>
<evidence type="ECO:0000256" key="2">
    <source>
        <dbReference type="ARBA" id="ARBA00005441"/>
    </source>
</evidence>
<feature type="domain" description="Sphingomyelin synthase-like" evidence="11">
    <location>
        <begin position="511"/>
        <end position="579"/>
    </location>
</feature>
<evidence type="ECO:0000256" key="6">
    <source>
        <dbReference type="ARBA" id="ARBA00022989"/>
    </source>
</evidence>
<name>A0A8J6BEP1_ZIZPA</name>
<feature type="region of interest" description="Disordered" evidence="9">
    <location>
        <begin position="56"/>
        <end position="110"/>
    </location>
</feature>
<dbReference type="PANTHER" id="PTHR21290">
    <property type="entry name" value="SPHINGOMYELIN SYNTHETASE"/>
    <property type="match status" value="1"/>
</dbReference>
<feature type="compositionally biased region" description="Basic and acidic residues" evidence="9">
    <location>
        <begin position="630"/>
        <end position="647"/>
    </location>
</feature>
<dbReference type="GO" id="GO:0005789">
    <property type="term" value="C:endoplasmic reticulum membrane"/>
    <property type="evidence" value="ECO:0007669"/>
    <property type="project" value="TreeGrafter"/>
</dbReference>
<evidence type="ECO:0000256" key="3">
    <source>
        <dbReference type="ARBA" id="ARBA00022679"/>
    </source>
</evidence>
<evidence type="ECO:0000313" key="12">
    <source>
        <dbReference type="EMBL" id="KAG8085799.1"/>
    </source>
</evidence>
<dbReference type="PANTHER" id="PTHR21290:SF49">
    <property type="entry name" value="OS05G0452900 PROTEIN"/>
    <property type="match status" value="1"/>
</dbReference>
<dbReference type="InterPro" id="IPR045221">
    <property type="entry name" value="Sphingomyelin_synth-like"/>
</dbReference>
<feature type="compositionally biased region" description="Polar residues" evidence="9">
    <location>
        <begin position="85"/>
        <end position="105"/>
    </location>
</feature>
<keyword evidence="8 10" id="KW-0472">Membrane</keyword>
<keyword evidence="5" id="KW-0746">Sphingolipid metabolism</keyword>
<keyword evidence="7" id="KW-0443">Lipid metabolism</keyword>
<dbReference type="GO" id="GO:0005886">
    <property type="term" value="C:plasma membrane"/>
    <property type="evidence" value="ECO:0007669"/>
    <property type="project" value="TreeGrafter"/>
</dbReference>
<feature type="transmembrane region" description="Helical" evidence="10">
    <location>
        <begin position="507"/>
        <end position="527"/>
    </location>
</feature>
<proteinExistence type="inferred from homology"/>
<dbReference type="GO" id="GO:0005802">
    <property type="term" value="C:trans-Golgi network"/>
    <property type="evidence" value="ECO:0007669"/>
    <property type="project" value="TreeGrafter"/>
</dbReference>
<evidence type="ECO:0000256" key="5">
    <source>
        <dbReference type="ARBA" id="ARBA00022919"/>
    </source>
</evidence>
<comment type="caution">
    <text evidence="12">The sequence shown here is derived from an EMBL/GenBank/DDBJ whole genome shotgun (WGS) entry which is preliminary data.</text>
</comment>
<feature type="transmembrane region" description="Helical" evidence="10">
    <location>
        <begin position="539"/>
        <end position="556"/>
    </location>
</feature>
<keyword evidence="4 10" id="KW-0812">Transmembrane</keyword>
<evidence type="ECO:0000256" key="10">
    <source>
        <dbReference type="SAM" id="Phobius"/>
    </source>
</evidence>
<gene>
    <name evidence="12" type="ORF">GUJ93_ZPchr0010g7246</name>
</gene>
<dbReference type="GO" id="GO:0046513">
    <property type="term" value="P:ceramide biosynthetic process"/>
    <property type="evidence" value="ECO:0007669"/>
    <property type="project" value="TreeGrafter"/>
</dbReference>
<evidence type="ECO:0000256" key="8">
    <source>
        <dbReference type="ARBA" id="ARBA00023136"/>
    </source>
</evidence>
<comment type="similarity">
    <text evidence="2">Belongs to the sphingomyelin synthase family.</text>
</comment>
<feature type="transmembrane region" description="Helical" evidence="10">
    <location>
        <begin position="421"/>
        <end position="442"/>
    </location>
</feature>
<sequence>MATEWSDGGEEFSLPDEFLDDDFFSEEEKAAVAARSESDEEDCLAGVTRRLAVLLGDDGERAPPSKAEVTVGSPQSTLCGLPKSGQETPNGGASQGNSPPSSPLEQNPADPWDLLFEAASEVARTRVNNKIPEPSNPYVFHGHGGFAAPARKPSPPPPVAPPVAKVPAGGYYHPLSQLITQRQIHAAQFHLLKQQQLLKQQRDRHLAAAAACGARQTAAANVVGCNLAWPSLQRPQHAPAAPLAATGMRAVFLTPPGAKLERNGTGVFLPRPAGAPAEPRKKTVCSTVLVPARVVQALNLNLDDLGAQPRYPGGIVLDHVLHCLTSWNLRVSVTSENLTASALRRGALSEKTTRLRRSRLGWLASSHDPALVWRKVTTETLVELALLREKWGLLLAGIVFQDLGFMALPELGQDKGYLSESIFSSIFFSFVLWTFHPFIYHSKRFYTVLIWRRVLAFLVASQVLRIITFYSTLLPGPNYHCREGSKLATLPPPNNVLEVLLINFPRGILFGCGDLIFSSHMIFTLVFVRTYHKYGSKRLIKLLAWFMAIIQSLLIIASRKHYSVDVVVAWYTVNLVVFFVDSKLAEMPDRTNGLPSLPLSSREKDVRLKEEKDTRLKEEFHKLLNGNHGDPTDRRQRAQMNGRHDEDINTLSDAAASANGGGT</sequence>
<dbReference type="GO" id="GO:0045140">
    <property type="term" value="F:inositol phosphoceramide synthase activity"/>
    <property type="evidence" value="ECO:0007669"/>
    <property type="project" value="TreeGrafter"/>
</dbReference>
<dbReference type="InterPro" id="IPR025749">
    <property type="entry name" value="Sphingomyelin_synth-like_dom"/>
</dbReference>
<reference evidence="12" key="2">
    <citation type="submission" date="2021-02" db="EMBL/GenBank/DDBJ databases">
        <authorList>
            <person name="Kimball J.A."/>
            <person name="Haas M.W."/>
            <person name="Macchietto M."/>
            <person name="Kono T."/>
            <person name="Duquette J."/>
            <person name="Shao M."/>
        </authorList>
    </citation>
    <scope>NUCLEOTIDE SEQUENCE</scope>
    <source>
        <tissue evidence="12">Fresh leaf tissue</tissue>
    </source>
</reference>
<feature type="region of interest" description="Disordered" evidence="9">
    <location>
        <begin position="619"/>
        <end position="663"/>
    </location>
</feature>
<dbReference type="OrthoDB" id="747893at2759"/>
<evidence type="ECO:0000259" key="11">
    <source>
        <dbReference type="Pfam" id="PF14360"/>
    </source>
</evidence>
<feature type="transmembrane region" description="Helical" evidence="10">
    <location>
        <begin position="454"/>
        <end position="473"/>
    </location>
</feature>
<keyword evidence="6 10" id="KW-1133">Transmembrane helix</keyword>
<evidence type="ECO:0000256" key="9">
    <source>
        <dbReference type="SAM" id="MobiDB-lite"/>
    </source>
</evidence>
<protein>
    <recommendedName>
        <fullName evidence="11">Sphingomyelin synthase-like domain-containing protein</fullName>
    </recommendedName>
</protein>
<organism evidence="12 13">
    <name type="scientific">Zizania palustris</name>
    <name type="common">Northern wild rice</name>
    <dbReference type="NCBI Taxonomy" id="103762"/>
    <lineage>
        <taxon>Eukaryota</taxon>
        <taxon>Viridiplantae</taxon>
        <taxon>Streptophyta</taxon>
        <taxon>Embryophyta</taxon>
        <taxon>Tracheophyta</taxon>
        <taxon>Spermatophyta</taxon>
        <taxon>Magnoliopsida</taxon>
        <taxon>Liliopsida</taxon>
        <taxon>Poales</taxon>
        <taxon>Poaceae</taxon>
        <taxon>BOP clade</taxon>
        <taxon>Oryzoideae</taxon>
        <taxon>Oryzeae</taxon>
        <taxon>Zizaniinae</taxon>
        <taxon>Zizania</taxon>
    </lineage>
</organism>
<dbReference type="EMBL" id="JAAALK010000082">
    <property type="protein sequence ID" value="KAG8085799.1"/>
    <property type="molecule type" value="Genomic_DNA"/>
</dbReference>
<dbReference type="Pfam" id="PF14360">
    <property type="entry name" value="PAP2_C"/>
    <property type="match status" value="1"/>
</dbReference>
<evidence type="ECO:0000256" key="1">
    <source>
        <dbReference type="ARBA" id="ARBA00004141"/>
    </source>
</evidence>
<evidence type="ECO:0000256" key="7">
    <source>
        <dbReference type="ARBA" id="ARBA00023098"/>
    </source>
</evidence>
<dbReference type="AlphaFoldDB" id="A0A8J6BEP1"/>
<dbReference type="Proteomes" id="UP000729402">
    <property type="component" value="Unassembled WGS sequence"/>
</dbReference>
<dbReference type="GO" id="GO:0033188">
    <property type="term" value="F:sphingomyelin synthase activity"/>
    <property type="evidence" value="ECO:0007669"/>
    <property type="project" value="TreeGrafter"/>
</dbReference>
<dbReference type="GO" id="GO:0047493">
    <property type="term" value="F:ceramide cholinephosphotransferase activity"/>
    <property type="evidence" value="ECO:0007669"/>
    <property type="project" value="TreeGrafter"/>
</dbReference>